<comment type="caution">
    <text evidence="3">The sequence shown here is derived from an EMBL/GenBank/DDBJ whole genome shotgun (WGS) entry which is preliminary data.</text>
</comment>
<dbReference type="SUPFAM" id="SSF74653">
    <property type="entry name" value="TolA/TonB C-terminal domain"/>
    <property type="match status" value="1"/>
</dbReference>
<feature type="domain" description="TonB C-terminal" evidence="2">
    <location>
        <begin position="299"/>
        <end position="359"/>
    </location>
</feature>
<organism evidence="3 4">
    <name type="scientific">Gelidibacter pelagius</name>
    <dbReference type="NCBI Taxonomy" id="2819985"/>
    <lineage>
        <taxon>Bacteria</taxon>
        <taxon>Pseudomonadati</taxon>
        <taxon>Bacteroidota</taxon>
        <taxon>Flavobacteriia</taxon>
        <taxon>Flavobacteriales</taxon>
        <taxon>Flavobacteriaceae</taxon>
        <taxon>Gelidibacter</taxon>
    </lineage>
</organism>
<evidence type="ECO:0000313" key="4">
    <source>
        <dbReference type="Proteomes" id="UP000681315"/>
    </source>
</evidence>
<dbReference type="Pfam" id="PF07661">
    <property type="entry name" value="MORN_2"/>
    <property type="match status" value="5"/>
</dbReference>
<feature type="signal peptide" evidence="1">
    <location>
        <begin position="1"/>
        <end position="19"/>
    </location>
</feature>
<reference evidence="3 4" key="1">
    <citation type="submission" date="2021-03" db="EMBL/GenBank/DDBJ databases">
        <title>Gelidibacter sp. nov., isolated from costal sediment.</title>
        <authorList>
            <person name="Lun K.-Y."/>
        </authorList>
    </citation>
    <scope>NUCLEOTIDE SEQUENCE [LARGE SCALE GENOMIC DNA]</scope>
    <source>
        <strain evidence="3 4">DF109</strain>
    </source>
</reference>
<dbReference type="InterPro" id="IPR037682">
    <property type="entry name" value="TonB_C"/>
</dbReference>
<dbReference type="SUPFAM" id="SSF82185">
    <property type="entry name" value="Histone H3 K4-specific methyltransferase SET7/9 N-terminal domain"/>
    <property type="match status" value="2"/>
</dbReference>
<dbReference type="Pfam" id="PF03544">
    <property type="entry name" value="TonB_C"/>
    <property type="match status" value="1"/>
</dbReference>
<dbReference type="PANTHER" id="PTHR33706">
    <property type="entry name" value="MORN VARIANT REPEAT PROTEIN"/>
    <property type="match status" value="1"/>
</dbReference>
<dbReference type="Gene3D" id="2.20.110.10">
    <property type="entry name" value="Histone H3 K4-specific methyltransferase SET7/9 N-terminal domain"/>
    <property type="match status" value="3"/>
</dbReference>
<sequence>MVKNLIFLIFIICFQFSFAQVDGNFEAFFEDGQLKTQGQYKNKKKDGEWRSYHPNGQLAQVYTYTDGKRNREYTSFFVDGKVSRETKKVDNEYITKGYYEGGPLFYERIIPDGFYKEYLESGGLKIESNYVDGELSGVWKQFYDTGELQWTVYYKNGYRDGEYRSYYKNGQLNLEGRLRKEKKNGAEKRYSENGQLVWSGDYKADKFHKNWVQYDASGKVLEVQKFDNGRALSSDSNTILTPTIVPEGALEKVPVYPGCEDKYSNRDRRKCMSDGISQFVRTRFNPNVALGLGLSQSQRIFVKFEINKEGEAVNIQARGPHPVLEKEAVWVIEFLPKMQPGIQRGEPVVVPYSLPIVFNVRENKPKK</sequence>
<dbReference type="Gene3D" id="3.30.1150.10">
    <property type="match status" value="1"/>
</dbReference>
<proteinExistence type="predicted"/>
<name>A0ABS3SN59_9FLAO</name>
<keyword evidence="4" id="KW-1185">Reference proteome</keyword>
<evidence type="ECO:0000256" key="1">
    <source>
        <dbReference type="SAM" id="SignalP"/>
    </source>
</evidence>
<accession>A0ABS3SN59</accession>
<protein>
    <submittedName>
        <fullName evidence="3">Energy transducer TonB</fullName>
    </submittedName>
</protein>
<dbReference type="PANTHER" id="PTHR33706:SF1">
    <property type="entry name" value="TPR REPEAT PROTEIN"/>
    <property type="match status" value="1"/>
</dbReference>
<dbReference type="InterPro" id="IPR011652">
    <property type="entry name" value="MORN_2"/>
</dbReference>
<gene>
    <name evidence="3" type="ORF">J4051_02610</name>
</gene>
<evidence type="ECO:0000259" key="2">
    <source>
        <dbReference type="Pfam" id="PF03544"/>
    </source>
</evidence>
<feature type="chain" id="PRO_5047290330" evidence="1">
    <location>
        <begin position="20"/>
        <end position="367"/>
    </location>
</feature>
<dbReference type="EMBL" id="JAGEVG010000002">
    <property type="protein sequence ID" value="MBO3097145.1"/>
    <property type="molecule type" value="Genomic_DNA"/>
</dbReference>
<dbReference type="RefSeq" id="WP_208232192.1">
    <property type="nucleotide sequence ID" value="NZ_JAGEVG010000002.1"/>
</dbReference>
<dbReference type="Proteomes" id="UP000681315">
    <property type="component" value="Unassembled WGS sequence"/>
</dbReference>
<keyword evidence="1" id="KW-0732">Signal</keyword>
<evidence type="ECO:0000313" key="3">
    <source>
        <dbReference type="EMBL" id="MBO3097145.1"/>
    </source>
</evidence>